<comment type="caution">
    <text evidence="1">The sequence shown here is derived from an EMBL/GenBank/DDBJ whole genome shotgun (WGS) entry which is preliminary data.</text>
</comment>
<organism evidence="1 2">
    <name type="scientific">Caballeronia novacaledonica</name>
    <dbReference type="NCBI Taxonomy" id="1544861"/>
    <lineage>
        <taxon>Bacteria</taxon>
        <taxon>Pseudomonadati</taxon>
        <taxon>Pseudomonadota</taxon>
        <taxon>Betaproteobacteria</taxon>
        <taxon>Burkholderiales</taxon>
        <taxon>Burkholderiaceae</taxon>
        <taxon>Caballeronia</taxon>
    </lineage>
</organism>
<dbReference type="RefSeq" id="WP_238216541.1">
    <property type="nucleotide sequence ID" value="NZ_BPUS01000021.1"/>
</dbReference>
<gene>
    <name evidence="1" type="ORF">CBA19CS42_32350</name>
</gene>
<proteinExistence type="predicted"/>
<dbReference type="AlphaFoldDB" id="A0AA37MJC3"/>
<dbReference type="EMBL" id="BPUS01000021">
    <property type="protein sequence ID" value="GJH29308.1"/>
    <property type="molecule type" value="Genomic_DNA"/>
</dbReference>
<evidence type="ECO:0000313" key="1">
    <source>
        <dbReference type="EMBL" id="GJH29308.1"/>
    </source>
</evidence>
<dbReference type="Proteomes" id="UP001055111">
    <property type="component" value="Unassembled WGS sequence"/>
</dbReference>
<accession>A0AA37MJC3</accession>
<sequence>MSRKARNLTLRVPLHLLENQTALVYVLNTLRFFGDVEMVENLIRRFRRFYGLARADDHERVPAEMLSRERTSDLIISRFLAQLRRIFSALLLVSALTHPRDTIFVFTKRIL</sequence>
<reference evidence="1" key="1">
    <citation type="submission" date="2022-09" db="EMBL/GenBank/DDBJ databases">
        <title>Isolation and characterization of 3-chlorobenzoate degrading bacteria from soils in Shizuoka.</title>
        <authorList>
            <person name="Ifat A."/>
            <person name="Ogawa N."/>
            <person name="Kimbara K."/>
            <person name="Moriuchi R."/>
            <person name="Dohra H."/>
            <person name="Shintani M."/>
        </authorList>
    </citation>
    <scope>NUCLEOTIDE SEQUENCE</scope>
    <source>
        <strain evidence="1">19CS4-2</strain>
    </source>
</reference>
<name>A0AA37MJC3_9BURK</name>
<evidence type="ECO:0000313" key="2">
    <source>
        <dbReference type="Proteomes" id="UP001055111"/>
    </source>
</evidence>
<protein>
    <submittedName>
        <fullName evidence="1">Uncharacterized protein</fullName>
    </submittedName>
</protein>